<accession>A0A556MJM9</accession>
<sequence>MPILKTSLHTVLLFAFLFVTNFVDAQPYVLGNRKPYSWMIGLSWTAVEDDGRGLCQPFDVAQSWNYEYFPTRIMVDKYFKYGLSAEFSGAYVTYKPAKLINDTVGRSGVFLALDLNCKYSFYPLITPRWVDPYVSLGIGMTQRTTMPGVTALTGNIGLGVNLFFYRGLGFQIQTSGKFAFTGGTLAGGNYLQHNLGFVYKFNSGARGRENFNKKRYKWTNKKQKFKGNKRGG</sequence>
<protein>
    <recommendedName>
        <fullName evidence="3">Porin family protein</fullName>
    </recommendedName>
</protein>
<dbReference type="OrthoDB" id="9782229at2"/>
<dbReference type="AlphaFoldDB" id="A0A556MJM9"/>
<name>A0A556MJM9_9FLAO</name>
<keyword evidence="2" id="KW-1185">Reference proteome</keyword>
<reference evidence="1 2" key="1">
    <citation type="submission" date="2019-07" db="EMBL/GenBank/DDBJ databases">
        <authorList>
            <person name="Huq M.A."/>
        </authorList>
    </citation>
    <scope>NUCLEOTIDE SEQUENCE [LARGE SCALE GENOMIC DNA]</scope>
    <source>
        <strain evidence="1 2">MAH-3</strain>
    </source>
</reference>
<dbReference type="RefSeq" id="WP_144334239.1">
    <property type="nucleotide sequence ID" value="NZ_VLPL01000009.1"/>
</dbReference>
<evidence type="ECO:0000313" key="1">
    <source>
        <dbReference type="EMBL" id="TSJ40111.1"/>
    </source>
</evidence>
<evidence type="ECO:0000313" key="2">
    <source>
        <dbReference type="Proteomes" id="UP000316008"/>
    </source>
</evidence>
<dbReference type="Proteomes" id="UP000316008">
    <property type="component" value="Unassembled WGS sequence"/>
</dbReference>
<dbReference type="EMBL" id="VLPL01000009">
    <property type="protein sequence ID" value="TSJ40111.1"/>
    <property type="molecule type" value="Genomic_DNA"/>
</dbReference>
<evidence type="ECO:0008006" key="3">
    <source>
        <dbReference type="Google" id="ProtNLM"/>
    </source>
</evidence>
<gene>
    <name evidence="1" type="ORF">FO442_16055</name>
</gene>
<organism evidence="1 2">
    <name type="scientific">Fluviicola chungangensis</name>
    <dbReference type="NCBI Taxonomy" id="2597671"/>
    <lineage>
        <taxon>Bacteria</taxon>
        <taxon>Pseudomonadati</taxon>
        <taxon>Bacteroidota</taxon>
        <taxon>Flavobacteriia</taxon>
        <taxon>Flavobacteriales</taxon>
        <taxon>Crocinitomicaceae</taxon>
        <taxon>Fluviicola</taxon>
    </lineage>
</organism>
<comment type="caution">
    <text evidence="1">The sequence shown here is derived from an EMBL/GenBank/DDBJ whole genome shotgun (WGS) entry which is preliminary data.</text>
</comment>
<proteinExistence type="predicted"/>